<keyword evidence="1 2" id="KW-0378">Hydrolase</keyword>
<dbReference type="PANTHER" id="PTHR11014">
    <property type="entry name" value="PEPTIDASE M20 FAMILY MEMBER"/>
    <property type="match status" value="1"/>
</dbReference>
<keyword evidence="2" id="KW-0645">Protease</keyword>
<proteinExistence type="predicted"/>
<keyword evidence="3" id="KW-1185">Reference proteome</keyword>
<gene>
    <name evidence="2" type="ORF">TPHV1_20186</name>
</gene>
<dbReference type="EMBL" id="CDNC01000012">
    <property type="protein sequence ID" value="CEM61649.1"/>
    <property type="molecule type" value="Genomic_DNA"/>
</dbReference>
<dbReference type="PANTHER" id="PTHR11014:SF63">
    <property type="entry name" value="METALLOPEPTIDASE, PUTATIVE (AFU_ORTHOLOGUE AFUA_6G09600)-RELATED"/>
    <property type="match status" value="1"/>
</dbReference>
<accession>A0A0B7GSN7</accession>
<evidence type="ECO:0000313" key="2">
    <source>
        <dbReference type="EMBL" id="CEM61649.1"/>
    </source>
</evidence>
<organism evidence="2 3">
    <name type="scientific">Treponema phagedenis</name>
    <dbReference type="NCBI Taxonomy" id="162"/>
    <lineage>
        <taxon>Bacteria</taxon>
        <taxon>Pseudomonadati</taxon>
        <taxon>Spirochaetota</taxon>
        <taxon>Spirochaetia</taxon>
        <taxon>Spirochaetales</taxon>
        <taxon>Treponemataceae</taxon>
        <taxon>Treponema</taxon>
    </lineage>
</organism>
<dbReference type="InterPro" id="IPR017439">
    <property type="entry name" value="Amidohydrolase"/>
</dbReference>
<dbReference type="SUPFAM" id="SSF53187">
    <property type="entry name" value="Zn-dependent exopeptidases"/>
    <property type="match status" value="1"/>
</dbReference>
<dbReference type="EC" id="3.4.17.-" evidence="2"/>
<dbReference type="GO" id="GO:0004180">
    <property type="term" value="F:carboxypeptidase activity"/>
    <property type="evidence" value="ECO:0007669"/>
    <property type="project" value="UniProtKB-KW"/>
</dbReference>
<name>A0A0B7GSN7_TREPH</name>
<keyword evidence="2" id="KW-0121">Carboxypeptidase</keyword>
<sequence length="87" mass="9604">MDALEVYEKNEVEYKSQNEGLMHACGHDGHMAMLLGAAHILNEVKDQISREVVLFFQPAEEVASGAKTMIAESKILDTVDACFAIHL</sequence>
<dbReference type="Pfam" id="PF01546">
    <property type="entry name" value="Peptidase_M20"/>
    <property type="match status" value="1"/>
</dbReference>
<evidence type="ECO:0000256" key="1">
    <source>
        <dbReference type="ARBA" id="ARBA00022801"/>
    </source>
</evidence>
<dbReference type="Gene3D" id="3.40.630.10">
    <property type="entry name" value="Zn peptidases"/>
    <property type="match status" value="1"/>
</dbReference>
<dbReference type="InterPro" id="IPR002933">
    <property type="entry name" value="Peptidase_M20"/>
</dbReference>
<dbReference type="AlphaFoldDB" id="A0A0B7GSN7"/>
<protein>
    <submittedName>
        <fullName evidence="2">Thermostable carboxypeptidase 2</fullName>
        <ecNumber evidence="2">3.4.17.-</ecNumber>
    </submittedName>
</protein>
<reference evidence="3" key="1">
    <citation type="submission" date="2015-01" db="EMBL/GenBank/DDBJ databases">
        <authorList>
            <person name="Manzoor Shahid"/>
            <person name="Zubair Saima"/>
        </authorList>
    </citation>
    <scope>NUCLEOTIDE SEQUENCE [LARGE SCALE GENOMIC DNA]</scope>
    <source>
        <strain evidence="3">V1</strain>
    </source>
</reference>
<dbReference type="Proteomes" id="UP000042527">
    <property type="component" value="Unassembled WGS sequence"/>
</dbReference>
<evidence type="ECO:0000313" key="3">
    <source>
        <dbReference type="Proteomes" id="UP000042527"/>
    </source>
</evidence>
<dbReference type="RefSeq" id="WP_197071859.1">
    <property type="nucleotide sequence ID" value="NZ_CDNC01000012.1"/>
</dbReference>